<evidence type="ECO:0000256" key="6">
    <source>
        <dbReference type="ARBA" id="ARBA00022806"/>
    </source>
</evidence>
<dbReference type="Pfam" id="PF00270">
    <property type="entry name" value="DEAD"/>
    <property type="match status" value="1"/>
</dbReference>
<keyword evidence="8 13" id="KW-0238">DNA-binding</keyword>
<comment type="caution">
    <text evidence="16">The sequence shown here is derived from an EMBL/GenBank/DDBJ whole genome shotgun (WGS) entry which is preliminary data.</text>
</comment>
<feature type="domain" description="Helicase ATP-binding" evidence="14">
    <location>
        <begin position="643"/>
        <end position="804"/>
    </location>
</feature>
<keyword evidence="6 16" id="KW-0347">Helicase</keyword>
<dbReference type="PANTHER" id="PTHR47964:SF1">
    <property type="entry name" value="ATP-DEPENDENT DNA HELICASE HOMOLOG RECG, CHLOROPLASTIC"/>
    <property type="match status" value="1"/>
</dbReference>
<sequence>MQGLLKLIKETPECVALVRGLAAHRSQQQVFGLTGSQRNLLMAAMVTTGYPVVLVVTPGELEAGRVVDDLSALLPQLRVVQFPVHEQLPYQVLAHGMEVTASRLRVLEALCLGEQVVVVAPVEALLSRLSPPGVFAGARLELAVGMRQEIGELVRRLVAMGYERVDLVERAGQFSVRGGIADIFPMTRELPVRLEFFDDEVDSIRQFEVQSQRSDQKIDRLVVFPARETVAGRELWAMGYSAVKAEYLASRRKLAKSGDQAALGFLEEHFGQLLDMLNGEVYFPGLEQFTPYFYPRPVSLLDYLPAGTPVFIDEPLKIKEVVQSIQRERAEIYADLLTRGKVLPGQVKCYLNWDELHEDIAEHEAVYFSFMPRQAPFIRPQKIVNFAAKSMHSFLGHTDILADEIRQWRRNGNAVVLLVTGPDRGRHLLDALRDEKVDAFYLSSLDQEVKPGHVVITHGILSGGFELVNARLVVITEAEIFGQRKVRKREQPREAGNRLEPFTDLKAGDYVVHVNHGIGRYLGIVPLEIGGIRKEYLQVKYAGEDKLYVPTDQVSLLQKYLGAEADSPRLSKLGGAEWNRVKNRVREAVRDMAQELLALYAARETVQGYAFGPDTVWQKEFEDAFPYEETPDQLRAISEVKRDMERPRPMDRLLCGDVGYGKTEVALRAAFKAVMESKQVAVLVPTTILAQQHYNTFRERFAGYPVTVEMLSRFRTPKEQRLIIQGLKEGSVDIVIGTHRLVQEDVVFKDLGLLVVDEEQRFGVAHKEKLKKLRTSVDVLTLTATPIPRTLHMSLVGVRDTSLLETPPENRFPVQTYVLEEDPLLIREAIRRELGRGGQVYYVHNRVADLDNVASWVKGLVPEARIVTAHGQMREEELEQIMLDFIDREYDVLVCTTIIESGLDISNVNTLIIKEANNFGLAQLYQLRGRVGRANRLAYAYLTFRKDRVLNEVAEKRLAAIREFTEFGSGYKIAMRDLEIRGAGNLLGAEQHGHIAAVGFDMYCRLLEEAVREARGQQEEKPVDTVVELPVEAYIPNQYIADANQKVEIYRRIASLQSTGGIADLEEELVDRFGDLPQAVQNLLRVSRIRIMAGHLKIKSVNKQQGFYRLTFAPGHTLTGEKLVQLGEHYRNKVKFSHADGDFEIRYKVREAGRLPAEQMDELERFLKNLAGKTHTF</sequence>
<dbReference type="PROSITE" id="PS51194">
    <property type="entry name" value="HELICASE_CTER"/>
    <property type="match status" value="1"/>
</dbReference>
<keyword evidence="9 13" id="KW-0234">DNA repair</keyword>
<dbReference type="Gene3D" id="3.30.2060.10">
    <property type="entry name" value="Penicillin-binding protein 1b domain"/>
    <property type="match status" value="1"/>
</dbReference>
<dbReference type="GO" id="GO:0003684">
    <property type="term" value="F:damaged DNA binding"/>
    <property type="evidence" value="ECO:0007669"/>
    <property type="project" value="InterPro"/>
</dbReference>
<evidence type="ECO:0000256" key="5">
    <source>
        <dbReference type="ARBA" id="ARBA00022801"/>
    </source>
</evidence>
<dbReference type="Pfam" id="PF00271">
    <property type="entry name" value="Helicase_C"/>
    <property type="match status" value="1"/>
</dbReference>
<dbReference type="NCBIfam" id="TIGR00580">
    <property type="entry name" value="mfd"/>
    <property type="match status" value="1"/>
</dbReference>
<proteinExistence type="inferred from homology"/>
<dbReference type="GO" id="GO:0016787">
    <property type="term" value="F:hydrolase activity"/>
    <property type="evidence" value="ECO:0007669"/>
    <property type="project" value="UniProtKB-KW"/>
</dbReference>
<dbReference type="Pfam" id="PF03461">
    <property type="entry name" value="TRCF"/>
    <property type="match status" value="1"/>
</dbReference>
<evidence type="ECO:0000256" key="10">
    <source>
        <dbReference type="ARBA" id="ARBA00061104"/>
    </source>
</evidence>
<dbReference type="InterPro" id="IPR011545">
    <property type="entry name" value="DEAD/DEAH_box_helicase_dom"/>
</dbReference>
<dbReference type="InterPro" id="IPR005118">
    <property type="entry name" value="TRCF_C"/>
</dbReference>
<dbReference type="Pfam" id="PF17757">
    <property type="entry name" value="UvrB_inter"/>
    <property type="match status" value="1"/>
</dbReference>
<comment type="function">
    <text evidence="13">Couples transcription and DNA repair by recognizing RNA polymerase (RNAP) stalled at DNA lesions. Mediates ATP-dependent release of RNAP and its truncated transcript from the DNA, and recruitment of nucleotide excision repair machinery to the damaged site.</text>
</comment>
<dbReference type="InterPro" id="IPR041471">
    <property type="entry name" value="UvrB_inter"/>
</dbReference>
<dbReference type="SMART" id="SM01058">
    <property type="entry name" value="CarD_TRCF"/>
    <property type="match status" value="1"/>
</dbReference>
<dbReference type="GO" id="GO:0003678">
    <property type="term" value="F:DNA helicase activity"/>
    <property type="evidence" value="ECO:0007669"/>
    <property type="project" value="TreeGrafter"/>
</dbReference>
<dbReference type="EMBL" id="VNHM01000003">
    <property type="protein sequence ID" value="TYO96966.1"/>
    <property type="molecule type" value="Genomic_DNA"/>
</dbReference>
<accession>A0A5S4ZVZ1</accession>
<dbReference type="Proteomes" id="UP000323166">
    <property type="component" value="Unassembled WGS sequence"/>
</dbReference>
<dbReference type="SUPFAM" id="SSF52540">
    <property type="entry name" value="P-loop containing nucleoside triphosphate hydrolases"/>
    <property type="match status" value="4"/>
</dbReference>
<dbReference type="Gene3D" id="2.40.10.170">
    <property type="match status" value="1"/>
</dbReference>
<dbReference type="InterPro" id="IPR037235">
    <property type="entry name" value="TRCF-like_C_D7"/>
</dbReference>
<dbReference type="GO" id="GO:0005737">
    <property type="term" value="C:cytoplasm"/>
    <property type="evidence" value="ECO:0007669"/>
    <property type="project" value="UniProtKB-SubCell"/>
</dbReference>
<dbReference type="FunFam" id="3.40.50.300:FF:000546">
    <property type="entry name" value="Transcription-repair-coupling factor"/>
    <property type="match status" value="1"/>
</dbReference>
<dbReference type="GO" id="GO:0000716">
    <property type="term" value="P:transcription-coupled nucleotide-excision repair, DNA damage recognition"/>
    <property type="evidence" value="ECO:0007669"/>
    <property type="project" value="UniProtKB-UniRule"/>
</dbReference>
<dbReference type="CDD" id="cd17991">
    <property type="entry name" value="DEXHc_TRCF"/>
    <property type="match status" value="1"/>
</dbReference>
<dbReference type="AlphaFoldDB" id="A0A5S4ZVZ1"/>
<dbReference type="InterPro" id="IPR014001">
    <property type="entry name" value="Helicase_ATP-bd"/>
</dbReference>
<comment type="similarity">
    <text evidence="11 13">In the C-terminal section; belongs to the helicase family. RecG subfamily.</text>
</comment>
<evidence type="ECO:0000256" key="11">
    <source>
        <dbReference type="ARBA" id="ARBA00061399"/>
    </source>
</evidence>
<dbReference type="InterPro" id="IPR036101">
    <property type="entry name" value="CarD-like/TRCF_RID_sf"/>
</dbReference>
<dbReference type="RefSeq" id="WP_166510823.1">
    <property type="nucleotide sequence ID" value="NZ_VNHM01000003.1"/>
</dbReference>
<comment type="subcellular location">
    <subcellularLocation>
        <location evidence="1 13">Cytoplasm</location>
    </subcellularLocation>
</comment>
<dbReference type="SUPFAM" id="SSF141259">
    <property type="entry name" value="CarD-like"/>
    <property type="match status" value="1"/>
</dbReference>
<dbReference type="Gene3D" id="3.40.50.11180">
    <property type="match status" value="1"/>
</dbReference>
<dbReference type="InterPro" id="IPR003711">
    <property type="entry name" value="CarD-like/TRCF_RID"/>
</dbReference>
<evidence type="ECO:0000313" key="16">
    <source>
        <dbReference type="EMBL" id="TYO96966.1"/>
    </source>
</evidence>
<keyword evidence="4 13" id="KW-0227">DNA damage</keyword>
<name>A0A5S4ZVZ1_9FIRM</name>
<evidence type="ECO:0000259" key="15">
    <source>
        <dbReference type="PROSITE" id="PS51194"/>
    </source>
</evidence>
<gene>
    <name evidence="13" type="primary">mfd</name>
    <name evidence="16" type="ORF">LX24_00776</name>
</gene>
<dbReference type="InterPro" id="IPR047112">
    <property type="entry name" value="RecG/Mfd"/>
</dbReference>
<keyword evidence="3 13" id="KW-0547">Nucleotide-binding</keyword>
<evidence type="ECO:0000256" key="12">
    <source>
        <dbReference type="ARBA" id="ARBA00070128"/>
    </source>
</evidence>
<evidence type="ECO:0000256" key="3">
    <source>
        <dbReference type="ARBA" id="ARBA00022741"/>
    </source>
</evidence>
<dbReference type="Gene3D" id="3.90.1150.50">
    <property type="entry name" value="Transcription-repair-coupling factor, D7 domain"/>
    <property type="match status" value="1"/>
</dbReference>
<keyword evidence="7 13" id="KW-0067">ATP-binding</keyword>
<dbReference type="InterPro" id="IPR027417">
    <property type="entry name" value="P-loop_NTPase"/>
</dbReference>
<dbReference type="SMART" id="SM00490">
    <property type="entry name" value="HELICc"/>
    <property type="match status" value="1"/>
</dbReference>
<dbReference type="GO" id="GO:0006355">
    <property type="term" value="P:regulation of DNA-templated transcription"/>
    <property type="evidence" value="ECO:0007669"/>
    <property type="project" value="UniProtKB-UniRule"/>
</dbReference>
<dbReference type="InterPro" id="IPR001650">
    <property type="entry name" value="Helicase_C-like"/>
</dbReference>
<dbReference type="SMART" id="SM00487">
    <property type="entry name" value="DEXDc"/>
    <property type="match status" value="1"/>
</dbReference>
<evidence type="ECO:0000259" key="14">
    <source>
        <dbReference type="PROSITE" id="PS51192"/>
    </source>
</evidence>
<evidence type="ECO:0000313" key="17">
    <source>
        <dbReference type="Proteomes" id="UP000323166"/>
    </source>
</evidence>
<protein>
    <recommendedName>
        <fullName evidence="12 13">Transcription-repair-coupling factor</fullName>
        <shortName evidence="13">TRCF</shortName>
        <ecNumber evidence="13">3.6.4.-</ecNumber>
    </recommendedName>
</protein>
<evidence type="ECO:0000256" key="7">
    <source>
        <dbReference type="ARBA" id="ARBA00022840"/>
    </source>
</evidence>
<dbReference type="InterPro" id="IPR004576">
    <property type="entry name" value="Mfd"/>
</dbReference>
<dbReference type="GO" id="GO:0005524">
    <property type="term" value="F:ATP binding"/>
    <property type="evidence" value="ECO:0007669"/>
    <property type="project" value="UniProtKB-UniRule"/>
</dbReference>
<keyword evidence="5 13" id="KW-0378">Hydrolase</keyword>
<evidence type="ECO:0000256" key="8">
    <source>
        <dbReference type="ARBA" id="ARBA00023125"/>
    </source>
</evidence>
<dbReference type="SMART" id="SM00982">
    <property type="entry name" value="TRCF"/>
    <property type="match status" value="1"/>
</dbReference>
<evidence type="ECO:0000256" key="2">
    <source>
        <dbReference type="ARBA" id="ARBA00022490"/>
    </source>
</evidence>
<reference evidence="16 17" key="1">
    <citation type="submission" date="2019-07" db="EMBL/GenBank/DDBJ databases">
        <title>Genomic Encyclopedia of Type Strains, Phase I: the one thousand microbial genomes (KMG-I) project.</title>
        <authorList>
            <person name="Kyrpides N."/>
        </authorList>
    </citation>
    <scope>NUCLEOTIDE SEQUENCE [LARGE SCALE GENOMIC DNA]</scope>
    <source>
        <strain evidence="16 17">DSM 6562</strain>
    </source>
</reference>
<keyword evidence="2 13" id="KW-0963">Cytoplasm</keyword>
<dbReference type="Gene3D" id="3.40.50.300">
    <property type="entry name" value="P-loop containing nucleotide triphosphate hydrolases"/>
    <property type="match status" value="2"/>
</dbReference>
<evidence type="ECO:0000256" key="13">
    <source>
        <dbReference type="HAMAP-Rule" id="MF_00969"/>
    </source>
</evidence>
<dbReference type="Pfam" id="PF02559">
    <property type="entry name" value="CarD_TRCF_RID"/>
    <property type="match status" value="1"/>
</dbReference>
<dbReference type="HAMAP" id="MF_00969">
    <property type="entry name" value="TRCF"/>
    <property type="match status" value="1"/>
</dbReference>
<feature type="domain" description="Helicase C-terminal" evidence="15">
    <location>
        <begin position="825"/>
        <end position="979"/>
    </location>
</feature>
<evidence type="ECO:0000256" key="4">
    <source>
        <dbReference type="ARBA" id="ARBA00022763"/>
    </source>
</evidence>
<dbReference type="PANTHER" id="PTHR47964">
    <property type="entry name" value="ATP-DEPENDENT DNA HELICASE HOMOLOG RECG, CHLOROPLASTIC"/>
    <property type="match status" value="1"/>
</dbReference>
<comment type="similarity">
    <text evidence="10 13">In the N-terminal section; belongs to the UvrB family.</text>
</comment>
<dbReference type="SUPFAM" id="SSF143517">
    <property type="entry name" value="TRCF domain-like"/>
    <property type="match status" value="1"/>
</dbReference>
<organism evidence="16 17">
    <name type="scientific">Desulfallas thermosapovorans DSM 6562</name>
    <dbReference type="NCBI Taxonomy" id="1121431"/>
    <lineage>
        <taxon>Bacteria</taxon>
        <taxon>Bacillati</taxon>
        <taxon>Bacillota</taxon>
        <taxon>Clostridia</taxon>
        <taxon>Eubacteriales</taxon>
        <taxon>Desulfallaceae</taxon>
        <taxon>Desulfallas</taxon>
    </lineage>
</organism>
<dbReference type="EC" id="3.6.4.-" evidence="13"/>
<keyword evidence="17" id="KW-1185">Reference proteome</keyword>
<evidence type="ECO:0000256" key="9">
    <source>
        <dbReference type="ARBA" id="ARBA00023204"/>
    </source>
</evidence>
<dbReference type="PROSITE" id="PS51192">
    <property type="entry name" value="HELICASE_ATP_BIND_1"/>
    <property type="match status" value="1"/>
</dbReference>
<evidence type="ECO:0000256" key="1">
    <source>
        <dbReference type="ARBA" id="ARBA00004496"/>
    </source>
</evidence>